<evidence type="ECO:0000313" key="6">
    <source>
        <dbReference type="Proteomes" id="UP000663869"/>
    </source>
</evidence>
<feature type="transmembrane region" description="Helical" evidence="1">
    <location>
        <begin position="52"/>
        <end position="71"/>
    </location>
</feature>
<name>A0A818H163_9BILA</name>
<dbReference type="EMBL" id="CAJOBR010000420">
    <property type="protein sequence ID" value="CAF4507257.1"/>
    <property type="molecule type" value="Genomic_DNA"/>
</dbReference>
<proteinExistence type="predicted"/>
<evidence type="ECO:0000313" key="2">
    <source>
        <dbReference type="EMBL" id="CAF3392605.1"/>
    </source>
</evidence>
<evidence type="ECO:0000313" key="3">
    <source>
        <dbReference type="EMBL" id="CAF3499084.1"/>
    </source>
</evidence>
<comment type="caution">
    <text evidence="3">The sequence shown here is derived from an EMBL/GenBank/DDBJ whole genome shotgun (WGS) entry which is preliminary data.</text>
</comment>
<dbReference type="Proteomes" id="UP000663862">
    <property type="component" value="Unassembled WGS sequence"/>
</dbReference>
<dbReference type="EMBL" id="CAJNYU010002049">
    <property type="protein sequence ID" value="CAF3499084.1"/>
    <property type="molecule type" value="Genomic_DNA"/>
</dbReference>
<sequence length="127" mass="14455">MPSSTNDVRSYSQSKLSMLEFGSYMIIVGGIGFSFFPYSVSSLVGLKTTDDTYIRLFGLLAGILGINYFVMVETSCHYFLQTLYCYAIFSNIIYVIFSDYWDITSEFATVRAWRRISGDLDTCRTLV</sequence>
<protein>
    <submittedName>
        <fullName evidence="3">Uncharacterized protein</fullName>
    </submittedName>
</protein>
<evidence type="ECO:0000256" key="1">
    <source>
        <dbReference type="SAM" id="Phobius"/>
    </source>
</evidence>
<evidence type="ECO:0000313" key="5">
    <source>
        <dbReference type="EMBL" id="CAF4588359.1"/>
    </source>
</evidence>
<keyword evidence="1" id="KW-0812">Transmembrane</keyword>
<dbReference type="AlphaFoldDB" id="A0A818H163"/>
<feature type="transmembrane region" description="Helical" evidence="1">
    <location>
        <begin position="78"/>
        <end position="97"/>
    </location>
</feature>
<dbReference type="EMBL" id="CAJOBQ010002984">
    <property type="protein sequence ID" value="CAF4588359.1"/>
    <property type="molecule type" value="Genomic_DNA"/>
</dbReference>
<dbReference type="Proteomes" id="UP000663869">
    <property type="component" value="Unassembled WGS sequence"/>
</dbReference>
<dbReference type="EMBL" id="CAJNYT010001064">
    <property type="protein sequence ID" value="CAF3392605.1"/>
    <property type="molecule type" value="Genomic_DNA"/>
</dbReference>
<dbReference type="Proteomes" id="UP000663848">
    <property type="component" value="Unassembled WGS sequence"/>
</dbReference>
<keyword evidence="1" id="KW-0472">Membrane</keyword>
<keyword evidence="1" id="KW-1133">Transmembrane helix</keyword>
<accession>A0A818H163</accession>
<dbReference type="Proteomes" id="UP000663872">
    <property type="component" value="Unassembled WGS sequence"/>
</dbReference>
<feature type="transmembrane region" description="Helical" evidence="1">
    <location>
        <begin position="21"/>
        <end position="40"/>
    </location>
</feature>
<evidence type="ECO:0000313" key="4">
    <source>
        <dbReference type="EMBL" id="CAF4507257.1"/>
    </source>
</evidence>
<reference evidence="3" key="1">
    <citation type="submission" date="2021-02" db="EMBL/GenBank/DDBJ databases">
        <authorList>
            <person name="Nowell W R."/>
        </authorList>
    </citation>
    <scope>NUCLEOTIDE SEQUENCE</scope>
</reference>
<gene>
    <name evidence="3" type="ORF">FME351_LOCUS16664</name>
    <name evidence="2" type="ORF">GRG538_LOCUS9257</name>
    <name evidence="4" type="ORF">QYT958_LOCUS5180</name>
    <name evidence="5" type="ORF">TSG867_LOCUS27038</name>
</gene>
<organism evidence="3 6">
    <name type="scientific">Rotaria socialis</name>
    <dbReference type="NCBI Taxonomy" id="392032"/>
    <lineage>
        <taxon>Eukaryota</taxon>
        <taxon>Metazoa</taxon>
        <taxon>Spiralia</taxon>
        <taxon>Gnathifera</taxon>
        <taxon>Rotifera</taxon>
        <taxon>Eurotatoria</taxon>
        <taxon>Bdelloidea</taxon>
        <taxon>Philodinida</taxon>
        <taxon>Philodinidae</taxon>
        <taxon>Rotaria</taxon>
    </lineage>
</organism>